<dbReference type="InterPro" id="IPR014016">
    <property type="entry name" value="UvrD-like_ATP-bd"/>
</dbReference>
<dbReference type="GO" id="GO:0004527">
    <property type="term" value="F:exonuclease activity"/>
    <property type="evidence" value="ECO:0007669"/>
    <property type="project" value="UniProtKB-KW"/>
</dbReference>
<evidence type="ECO:0000256" key="14">
    <source>
        <dbReference type="ARBA" id="ARBA00048988"/>
    </source>
</evidence>
<protein>
    <recommendedName>
        <fullName evidence="12">DNA 3'-5' helicase</fullName>
        <ecNumber evidence="12">5.6.2.4</ecNumber>
    </recommendedName>
    <alternativeName>
        <fullName evidence="13">DNA 3'-5' helicase II</fullName>
    </alternativeName>
</protein>
<dbReference type="SUPFAM" id="SSF52980">
    <property type="entry name" value="Restriction endonuclease-like"/>
    <property type="match status" value="1"/>
</dbReference>
<evidence type="ECO:0000256" key="1">
    <source>
        <dbReference type="ARBA" id="ARBA00022722"/>
    </source>
</evidence>
<dbReference type="NCBIfam" id="TIGR02784">
    <property type="entry name" value="addA_alphas"/>
    <property type="match status" value="1"/>
</dbReference>
<evidence type="ECO:0000256" key="12">
    <source>
        <dbReference type="ARBA" id="ARBA00034808"/>
    </source>
</evidence>
<dbReference type="PROSITE" id="PS51217">
    <property type="entry name" value="UVRD_HELICASE_CTER"/>
    <property type="match status" value="1"/>
</dbReference>
<gene>
    <name evidence="19" type="primary">addA</name>
    <name evidence="19" type="ORF">E3D00_03035</name>
</gene>
<dbReference type="EC" id="5.6.2.4" evidence="12"/>
<dbReference type="GO" id="GO:0005829">
    <property type="term" value="C:cytosol"/>
    <property type="evidence" value="ECO:0007669"/>
    <property type="project" value="TreeGrafter"/>
</dbReference>
<proteinExistence type="predicted"/>
<evidence type="ECO:0000256" key="13">
    <source>
        <dbReference type="ARBA" id="ARBA00034923"/>
    </source>
</evidence>
<feature type="binding site" evidence="15">
    <location>
        <begin position="38"/>
        <end position="45"/>
    </location>
    <ligand>
        <name>ATP</name>
        <dbReference type="ChEBI" id="CHEBI:30616"/>
    </ligand>
</feature>
<dbReference type="GO" id="GO:0003677">
    <property type="term" value="F:DNA binding"/>
    <property type="evidence" value="ECO:0007669"/>
    <property type="project" value="UniProtKB-KW"/>
</dbReference>
<dbReference type="InterPro" id="IPR027417">
    <property type="entry name" value="P-loop_NTPase"/>
</dbReference>
<dbReference type="AlphaFoldDB" id="A0A4Y6UGF4"/>
<feature type="domain" description="UvrD-like helicase ATP-binding" evidence="17">
    <location>
        <begin position="17"/>
        <end position="510"/>
    </location>
</feature>
<evidence type="ECO:0000256" key="7">
    <source>
        <dbReference type="ARBA" id="ARBA00022840"/>
    </source>
</evidence>
<keyword evidence="9" id="KW-0234">DNA repair</keyword>
<dbReference type="SUPFAM" id="SSF52540">
    <property type="entry name" value="P-loop containing nucleoside triphosphate hydrolases"/>
    <property type="match status" value="1"/>
</dbReference>
<dbReference type="OrthoDB" id="9810135at2"/>
<keyword evidence="5 15" id="KW-0347">Helicase</keyword>
<organism evidence="19 20">
    <name type="scientific">Swingsia samuiensis</name>
    <dbReference type="NCBI Taxonomy" id="1293412"/>
    <lineage>
        <taxon>Bacteria</taxon>
        <taxon>Pseudomonadati</taxon>
        <taxon>Pseudomonadota</taxon>
        <taxon>Alphaproteobacteria</taxon>
        <taxon>Acetobacterales</taxon>
        <taxon>Acetobacteraceae</taxon>
        <taxon>Swingsia</taxon>
    </lineage>
</organism>
<dbReference type="EMBL" id="CP038141">
    <property type="protein sequence ID" value="QDH16662.1"/>
    <property type="molecule type" value="Genomic_DNA"/>
</dbReference>
<dbReference type="Gene3D" id="3.90.320.10">
    <property type="match status" value="1"/>
</dbReference>
<keyword evidence="2 15" id="KW-0547">Nucleotide-binding</keyword>
<dbReference type="Pfam" id="PF13361">
    <property type="entry name" value="UvrD_C"/>
    <property type="match status" value="1"/>
</dbReference>
<dbReference type="Proteomes" id="UP000316313">
    <property type="component" value="Chromosome"/>
</dbReference>
<dbReference type="InterPro" id="IPR000212">
    <property type="entry name" value="DNA_helicase_UvrD/REP"/>
</dbReference>
<dbReference type="GO" id="GO:0033202">
    <property type="term" value="C:DNA helicase complex"/>
    <property type="evidence" value="ECO:0007669"/>
    <property type="project" value="TreeGrafter"/>
</dbReference>
<evidence type="ECO:0000259" key="18">
    <source>
        <dbReference type="PROSITE" id="PS51217"/>
    </source>
</evidence>
<dbReference type="InterPro" id="IPR011604">
    <property type="entry name" value="PDDEXK-like_dom_sf"/>
</dbReference>
<dbReference type="Gene3D" id="3.40.50.300">
    <property type="entry name" value="P-loop containing nucleotide triphosphate hydrolases"/>
    <property type="match status" value="4"/>
</dbReference>
<dbReference type="KEGG" id="ssam:E3D00_03035"/>
<dbReference type="InterPro" id="IPR011335">
    <property type="entry name" value="Restrct_endonuc-II-like"/>
</dbReference>
<keyword evidence="6" id="KW-0269">Exonuclease</keyword>
<keyword evidence="8" id="KW-0238">DNA-binding</keyword>
<keyword evidence="4 15" id="KW-0378">Hydrolase</keyword>
<comment type="catalytic activity">
    <reaction evidence="14">
        <text>ATP + H2O = ADP + phosphate + H(+)</text>
        <dbReference type="Rhea" id="RHEA:13065"/>
        <dbReference type="ChEBI" id="CHEBI:15377"/>
        <dbReference type="ChEBI" id="CHEBI:15378"/>
        <dbReference type="ChEBI" id="CHEBI:30616"/>
        <dbReference type="ChEBI" id="CHEBI:43474"/>
        <dbReference type="ChEBI" id="CHEBI:456216"/>
        <dbReference type="EC" id="5.6.2.4"/>
    </reaction>
</comment>
<keyword evidence="3" id="KW-0227">DNA damage</keyword>
<dbReference type="GO" id="GO:0005524">
    <property type="term" value="F:ATP binding"/>
    <property type="evidence" value="ECO:0007669"/>
    <property type="project" value="UniProtKB-UniRule"/>
</dbReference>
<dbReference type="RefSeq" id="WP_141459832.1">
    <property type="nucleotide sequence ID" value="NZ_CP038141.1"/>
</dbReference>
<evidence type="ECO:0000256" key="16">
    <source>
        <dbReference type="SAM" id="MobiDB-lite"/>
    </source>
</evidence>
<name>A0A4Y6UGF4_9PROT</name>
<dbReference type="Pfam" id="PF00580">
    <property type="entry name" value="UvrD-helicase"/>
    <property type="match status" value="1"/>
</dbReference>
<keyword evidence="10" id="KW-0413">Isomerase</keyword>
<evidence type="ECO:0000256" key="2">
    <source>
        <dbReference type="ARBA" id="ARBA00022741"/>
    </source>
</evidence>
<evidence type="ECO:0000313" key="20">
    <source>
        <dbReference type="Proteomes" id="UP000316313"/>
    </source>
</evidence>
<comment type="catalytic activity">
    <reaction evidence="11">
        <text>Couples ATP hydrolysis with the unwinding of duplex DNA by translocating in the 3'-5' direction.</text>
        <dbReference type="EC" id="5.6.2.4"/>
    </reaction>
</comment>
<dbReference type="GO" id="GO:0043138">
    <property type="term" value="F:3'-5' DNA helicase activity"/>
    <property type="evidence" value="ECO:0007669"/>
    <property type="project" value="UniProtKB-EC"/>
</dbReference>
<feature type="region of interest" description="Disordered" evidence="16">
    <location>
        <begin position="1"/>
        <end position="20"/>
    </location>
</feature>
<evidence type="ECO:0000256" key="5">
    <source>
        <dbReference type="ARBA" id="ARBA00022806"/>
    </source>
</evidence>
<feature type="domain" description="UvrD-like helicase C-terminal" evidence="18">
    <location>
        <begin position="511"/>
        <end position="824"/>
    </location>
</feature>
<evidence type="ECO:0000259" key="17">
    <source>
        <dbReference type="PROSITE" id="PS51198"/>
    </source>
</evidence>
<evidence type="ECO:0000256" key="8">
    <source>
        <dbReference type="ARBA" id="ARBA00023125"/>
    </source>
</evidence>
<sequence length="1200" mass="134580">MSHNPSANERTSVYSAREKADQAQLRASDPLVSAFVSASAGSGKTKLLIDRLLRLMLPIEMPRPDDGAMMLVEGANPARILCLTYTKAAAAEMANRLQTKLGEWVSLSDERLGQELERLHVPNYEQTRQAARSLFLKVLDLPGGLRIETIHAFCQSLLRRFPVEASVDPYFKLMEDTDAAIALREAIEGELAKVPQVVAEVAGVVSFDKFFQRVNALQKEESRLHGLMKRWQVMPQSVLKAYQDILQAGQAATADLLPLMCRPPKEEDIRKDLQQIVEMASVTARKQIEAMLNWLGTPTEQRDPNVWAGCLLSQKGEIRTFAGKIISKKNAEIVPNVISLLEEEGQRILDLKESIRSVVLVEMNKALMTLSSPILQAFKEGKSSRGLVDYNDLIQETRNLLEAPGAAWVLYKLDGGIDHLLLDEVQDNSRLQWEIAGALTSEFFAGDGAQEKTLRPRTVFAVGDYKQSIFGFQGAEPEQFHYWRAEFARRVQNALLPWQDPELNVSFRSVQPILDFVDAVFSHSQASYGLLEDGQKSLSSHVSARSDQGGKVEIWPLTPTEEGDQEGINPWQAPEKNTGQRSAPQRLAETLGEWITHQIGRPPQPGQRPLKAGDILILVPRRSDFLRSLIREMKTRDVPVATLVRVGLTEQVAVRDLMTLCSALLLPQDDLALASVLTSPLGGLTDQSLMDLATRDGTGHALGSGGQPLWTVLRTRHQERPEWSQAWTMLSALYGRVDYATPYRLLAEALGVHGGRTRLLRRLGPEAAEPVDELLSTALRYEELHPPSLQGFLHWLEGSDLTSKREPESDANAVRIMTVHGSKGLQARLVIIPDTVSDSVEKNDFLWEEDQGLTVPVWVPNQSDFGTQVTKRLSEKAQDKQQAERNRLLYVALTRASDWLVICGAQKKKQSQIGETTWYAQCLKGCESLPMTRSEQFNLGWEGEKYVLEFQPEHQKALLLHAKEDELSQVVPEKVDLPIWLGQAPQWKPVLAPHEEATARPLTPSRPDGIDVGEEPAVRSPIELLAQRPQPVRKQAMQRGTMVHKLLQVAPEVPQEERQEFIQRWLERPALGLNESEISRLKEQVMSVLTHPELKVLFSKGSRAEQPISGVDQGRVIVGQVDRLYVGEKDVWICDYKTNRIPPKNPERTPIAYVRQMALYRGVLQKIYPESRIHSFLVWTEGPVVQKLSEETLDNVLMKS</sequence>
<keyword evidence="7 15" id="KW-0067">ATP-binding</keyword>
<feature type="compositionally biased region" description="Polar residues" evidence="16">
    <location>
        <begin position="1"/>
        <end position="14"/>
    </location>
</feature>
<evidence type="ECO:0000256" key="6">
    <source>
        <dbReference type="ARBA" id="ARBA00022839"/>
    </source>
</evidence>
<dbReference type="Pfam" id="PF12705">
    <property type="entry name" value="PDDEXK_1"/>
    <property type="match status" value="1"/>
</dbReference>
<evidence type="ECO:0000256" key="11">
    <source>
        <dbReference type="ARBA" id="ARBA00034617"/>
    </source>
</evidence>
<dbReference type="InterPro" id="IPR038726">
    <property type="entry name" value="PDDEXK_AddAB-type"/>
</dbReference>
<dbReference type="InterPro" id="IPR014017">
    <property type="entry name" value="DNA_helicase_UvrD-like_C"/>
</dbReference>
<keyword evidence="20" id="KW-1185">Reference proteome</keyword>
<keyword evidence="1" id="KW-0540">Nuclease</keyword>
<evidence type="ECO:0000256" key="10">
    <source>
        <dbReference type="ARBA" id="ARBA00023235"/>
    </source>
</evidence>
<evidence type="ECO:0000256" key="9">
    <source>
        <dbReference type="ARBA" id="ARBA00023204"/>
    </source>
</evidence>
<evidence type="ECO:0000256" key="3">
    <source>
        <dbReference type="ARBA" id="ARBA00022763"/>
    </source>
</evidence>
<dbReference type="InterPro" id="IPR014151">
    <property type="entry name" value="DNA_helicase_AddA"/>
</dbReference>
<reference evidence="19 20" key="1">
    <citation type="submission" date="2019-03" db="EMBL/GenBank/DDBJ databases">
        <title>The complete genome sequence of Swingsia samuiensis NBRC107927(T).</title>
        <authorList>
            <person name="Chua K.-O."/>
            <person name="Chan K.-G."/>
            <person name="See-Too W.-S."/>
        </authorList>
    </citation>
    <scope>NUCLEOTIDE SEQUENCE [LARGE SCALE GENOMIC DNA]</scope>
    <source>
        <strain evidence="19 20">AH83</strain>
    </source>
</reference>
<evidence type="ECO:0000256" key="15">
    <source>
        <dbReference type="PROSITE-ProRule" id="PRU00560"/>
    </source>
</evidence>
<accession>A0A4Y6UGF4</accession>
<dbReference type="PANTHER" id="PTHR11070:SF2">
    <property type="entry name" value="ATP-DEPENDENT DNA HELICASE SRS2"/>
    <property type="match status" value="1"/>
</dbReference>
<dbReference type="PANTHER" id="PTHR11070">
    <property type="entry name" value="UVRD / RECB / PCRA DNA HELICASE FAMILY MEMBER"/>
    <property type="match status" value="1"/>
</dbReference>
<dbReference type="PROSITE" id="PS51198">
    <property type="entry name" value="UVRD_HELICASE_ATP_BIND"/>
    <property type="match status" value="1"/>
</dbReference>
<feature type="region of interest" description="Disordered" evidence="16">
    <location>
        <begin position="541"/>
        <end position="581"/>
    </location>
</feature>
<evidence type="ECO:0000256" key="4">
    <source>
        <dbReference type="ARBA" id="ARBA00022801"/>
    </source>
</evidence>
<evidence type="ECO:0000313" key="19">
    <source>
        <dbReference type="EMBL" id="QDH16662.1"/>
    </source>
</evidence>
<dbReference type="GO" id="GO:0000725">
    <property type="term" value="P:recombinational repair"/>
    <property type="evidence" value="ECO:0007669"/>
    <property type="project" value="TreeGrafter"/>
</dbReference>